<evidence type="ECO:0000256" key="7">
    <source>
        <dbReference type="ARBA" id="ARBA00022692"/>
    </source>
</evidence>
<dbReference type="Pfam" id="PF00672">
    <property type="entry name" value="HAMP"/>
    <property type="match status" value="1"/>
</dbReference>
<dbReference type="EMBL" id="JASZYV010000003">
    <property type="protein sequence ID" value="MDM0046217.1"/>
    <property type="molecule type" value="Genomic_DNA"/>
</dbReference>
<keyword evidence="8" id="KW-0418">Kinase</keyword>
<accession>A0ABT7NE38</accession>
<evidence type="ECO:0000256" key="6">
    <source>
        <dbReference type="ARBA" id="ARBA00022679"/>
    </source>
</evidence>
<dbReference type="PANTHER" id="PTHR43711">
    <property type="entry name" value="TWO-COMPONENT HISTIDINE KINASE"/>
    <property type="match status" value="1"/>
</dbReference>
<keyword evidence="12" id="KW-0175">Coiled coil</keyword>
<dbReference type="Gene3D" id="6.10.340.10">
    <property type="match status" value="1"/>
</dbReference>
<evidence type="ECO:0000259" key="15">
    <source>
        <dbReference type="PROSITE" id="PS50109"/>
    </source>
</evidence>
<evidence type="ECO:0000256" key="10">
    <source>
        <dbReference type="ARBA" id="ARBA00023012"/>
    </source>
</evidence>
<dbReference type="SMART" id="SM00065">
    <property type="entry name" value="GAF"/>
    <property type="match status" value="1"/>
</dbReference>
<dbReference type="PROSITE" id="PS50885">
    <property type="entry name" value="HAMP"/>
    <property type="match status" value="1"/>
</dbReference>
<comment type="caution">
    <text evidence="17">The sequence shown here is derived from an EMBL/GenBank/DDBJ whole genome shotgun (WGS) entry which is preliminary data.</text>
</comment>
<dbReference type="SUPFAM" id="SSF47384">
    <property type="entry name" value="Homodimeric domain of signal transducing histidine kinase"/>
    <property type="match status" value="1"/>
</dbReference>
<keyword evidence="5" id="KW-0597">Phosphoprotein</keyword>
<protein>
    <recommendedName>
        <fullName evidence="3">histidine kinase</fullName>
        <ecNumber evidence="3">2.7.13.3</ecNumber>
    </recommendedName>
</protein>
<evidence type="ECO:0000256" key="14">
    <source>
        <dbReference type="SAM" id="Phobius"/>
    </source>
</evidence>
<dbReference type="CDD" id="cd06225">
    <property type="entry name" value="HAMP"/>
    <property type="match status" value="1"/>
</dbReference>
<proteinExistence type="predicted"/>
<dbReference type="SUPFAM" id="SSF55874">
    <property type="entry name" value="ATPase domain of HSP90 chaperone/DNA topoisomerase II/histidine kinase"/>
    <property type="match status" value="1"/>
</dbReference>
<dbReference type="PRINTS" id="PR00344">
    <property type="entry name" value="BCTRLSENSOR"/>
</dbReference>
<dbReference type="InterPro" id="IPR003660">
    <property type="entry name" value="HAMP_dom"/>
</dbReference>
<keyword evidence="4" id="KW-1003">Cell membrane</keyword>
<evidence type="ECO:0000256" key="2">
    <source>
        <dbReference type="ARBA" id="ARBA00004651"/>
    </source>
</evidence>
<dbReference type="Gene3D" id="3.30.565.10">
    <property type="entry name" value="Histidine kinase-like ATPase, C-terminal domain"/>
    <property type="match status" value="1"/>
</dbReference>
<dbReference type="InterPro" id="IPR033479">
    <property type="entry name" value="dCache_1"/>
</dbReference>
<organism evidence="17 18">
    <name type="scientific">Variovorax dokdonensis</name>
    <dbReference type="NCBI Taxonomy" id="344883"/>
    <lineage>
        <taxon>Bacteria</taxon>
        <taxon>Pseudomonadati</taxon>
        <taxon>Pseudomonadota</taxon>
        <taxon>Betaproteobacteria</taxon>
        <taxon>Burkholderiales</taxon>
        <taxon>Comamonadaceae</taxon>
        <taxon>Variovorax</taxon>
    </lineage>
</organism>
<keyword evidence="7 14" id="KW-0812">Transmembrane</keyword>
<dbReference type="InterPro" id="IPR050736">
    <property type="entry name" value="Sensor_HK_Regulatory"/>
</dbReference>
<dbReference type="SUPFAM" id="SSF158472">
    <property type="entry name" value="HAMP domain-like"/>
    <property type="match status" value="1"/>
</dbReference>
<keyword evidence="17" id="KW-0547">Nucleotide-binding</keyword>
<dbReference type="SMART" id="SM00388">
    <property type="entry name" value="HisKA"/>
    <property type="match status" value="1"/>
</dbReference>
<feature type="transmembrane region" description="Helical" evidence="14">
    <location>
        <begin position="312"/>
        <end position="331"/>
    </location>
</feature>
<feature type="transmembrane region" description="Helical" evidence="14">
    <location>
        <begin position="42"/>
        <end position="66"/>
    </location>
</feature>
<dbReference type="Gene3D" id="3.30.450.40">
    <property type="match status" value="1"/>
</dbReference>
<dbReference type="Pfam" id="PF13185">
    <property type="entry name" value="GAF_2"/>
    <property type="match status" value="1"/>
</dbReference>
<feature type="domain" description="HAMP" evidence="16">
    <location>
        <begin position="332"/>
        <end position="384"/>
    </location>
</feature>
<evidence type="ECO:0000256" key="11">
    <source>
        <dbReference type="ARBA" id="ARBA00023136"/>
    </source>
</evidence>
<comment type="catalytic activity">
    <reaction evidence="1">
        <text>ATP + protein L-histidine = ADP + protein N-phospho-L-histidine.</text>
        <dbReference type="EC" id="2.7.13.3"/>
    </reaction>
</comment>
<dbReference type="InterPro" id="IPR005467">
    <property type="entry name" value="His_kinase_dom"/>
</dbReference>
<evidence type="ECO:0000256" key="5">
    <source>
        <dbReference type="ARBA" id="ARBA00022553"/>
    </source>
</evidence>
<dbReference type="SMART" id="SM00304">
    <property type="entry name" value="HAMP"/>
    <property type="match status" value="1"/>
</dbReference>
<sequence>MSPPDTSTPAPLEAGGSPGLAPRAEAAQSALEAHRGRLFRKYLLLILSLVTSVLLVSSATSLYFSYGENKDALASLQQEKAIGAASRIEQYMRQLIEQLNYASLAQLDVADPEWRRTEFWRLLRQAPEVTDIAWLDRQGREQIKVSRLGLDVLGSGIDLSAQPAFRKPTPDVPWLGPVYFNRDTEPYMVVAVRAGGDKGPVTVAELNLKFIWGVVSRIHIGEMGKAYVVDANGLLVADPDIGLVLRKTSVAHLPHVQAAGGSEASQAMTSRNLKGAVVLTSTAPIQPLGWRVFVEQPIGEVYAKLNASMLRAALQLLAGLVVSAIAAWVLARSMVRPIRTLARGARHIGRGELNQKIVVNTGDELEGLAEQFNRMSAKLQESYGELERKVQQRTAELTVALERQTATAEVLRVIGRFPADLQPVLLAVAERSAVLCHAYGCRIWLPQGDHLQSMTGYLGHGGNDAIGRDEELPLTRGSVVGRAFLDRRSVHVEDVTRLLATEYPDSRAAQARHGFRTVLAVPMVREGASHGCIAVIRKQAQPFSPAEIRLVETFADQAVIAIENTRLFREIAEKSRQLEVANQHKSDFLANMSHELRTPLNAIIGFSEVLAEQMFGEVNDKQKEYLRDIHSSGQHLLSLINDVLDLTKIEAGRMELDLSCFDLGLLLHNTMTLVRERAQRSGQTLSIDVGEGLEDWVGDARKIKQVVVNLLSNAVKFTRAGGRVNLSARRIERDGAELAEISVSDTGIGISQEDQAVVFDEFRQGGQDPLRKAEGTGLGLSLARRFAQLHGGTLAVQSELGAGATFTLLLPRQNMEALP</sequence>
<dbReference type="PANTHER" id="PTHR43711:SF31">
    <property type="entry name" value="HISTIDINE KINASE"/>
    <property type="match status" value="1"/>
</dbReference>
<dbReference type="PROSITE" id="PS50109">
    <property type="entry name" value="HIS_KIN"/>
    <property type="match status" value="1"/>
</dbReference>
<evidence type="ECO:0000256" key="1">
    <source>
        <dbReference type="ARBA" id="ARBA00000085"/>
    </source>
</evidence>
<dbReference type="InterPro" id="IPR036097">
    <property type="entry name" value="HisK_dim/P_sf"/>
</dbReference>
<keyword evidence="18" id="KW-1185">Reference proteome</keyword>
<dbReference type="CDD" id="cd00082">
    <property type="entry name" value="HisKA"/>
    <property type="match status" value="1"/>
</dbReference>
<dbReference type="InterPro" id="IPR004358">
    <property type="entry name" value="Sig_transdc_His_kin-like_C"/>
</dbReference>
<evidence type="ECO:0000256" key="8">
    <source>
        <dbReference type="ARBA" id="ARBA00022777"/>
    </source>
</evidence>
<evidence type="ECO:0000313" key="18">
    <source>
        <dbReference type="Proteomes" id="UP001174908"/>
    </source>
</evidence>
<dbReference type="Pfam" id="PF02743">
    <property type="entry name" value="dCache_1"/>
    <property type="match status" value="1"/>
</dbReference>
<dbReference type="InterPro" id="IPR036890">
    <property type="entry name" value="HATPase_C_sf"/>
</dbReference>
<dbReference type="Proteomes" id="UP001174908">
    <property type="component" value="Unassembled WGS sequence"/>
</dbReference>
<keyword evidence="10" id="KW-0902">Two-component regulatory system</keyword>
<name>A0ABT7NE38_9BURK</name>
<evidence type="ECO:0000256" key="3">
    <source>
        <dbReference type="ARBA" id="ARBA00012438"/>
    </source>
</evidence>
<keyword evidence="17" id="KW-0067">ATP-binding</keyword>
<evidence type="ECO:0000313" key="17">
    <source>
        <dbReference type="EMBL" id="MDM0046217.1"/>
    </source>
</evidence>
<dbReference type="Gene3D" id="3.30.450.20">
    <property type="entry name" value="PAS domain"/>
    <property type="match status" value="1"/>
</dbReference>
<keyword evidence="6" id="KW-0808">Transferase</keyword>
<keyword evidence="11 14" id="KW-0472">Membrane</keyword>
<reference evidence="17" key="1">
    <citation type="submission" date="2023-06" db="EMBL/GenBank/DDBJ databases">
        <authorList>
            <person name="Jiang Y."/>
            <person name="Liu Q."/>
        </authorList>
    </citation>
    <scope>NUCLEOTIDE SEQUENCE</scope>
    <source>
        <strain evidence="17">CGMCC 1.12089</strain>
    </source>
</reference>
<feature type="domain" description="Histidine kinase" evidence="15">
    <location>
        <begin position="591"/>
        <end position="814"/>
    </location>
</feature>
<dbReference type="Pfam" id="PF02518">
    <property type="entry name" value="HATPase_c"/>
    <property type="match status" value="1"/>
</dbReference>
<comment type="subcellular location">
    <subcellularLocation>
        <location evidence="2">Cell membrane</location>
        <topology evidence="2">Multi-pass membrane protein</topology>
    </subcellularLocation>
</comment>
<gene>
    <name evidence="17" type="ORF">QTH91_17125</name>
</gene>
<evidence type="ECO:0000256" key="13">
    <source>
        <dbReference type="SAM" id="MobiDB-lite"/>
    </source>
</evidence>
<evidence type="ECO:0000256" key="9">
    <source>
        <dbReference type="ARBA" id="ARBA00022989"/>
    </source>
</evidence>
<dbReference type="CDD" id="cd18773">
    <property type="entry name" value="PDC1_HK_sensor"/>
    <property type="match status" value="1"/>
</dbReference>
<dbReference type="CDD" id="cd16922">
    <property type="entry name" value="HATPase_EvgS-ArcB-TorS-like"/>
    <property type="match status" value="1"/>
</dbReference>
<dbReference type="InterPro" id="IPR003661">
    <property type="entry name" value="HisK_dim/P_dom"/>
</dbReference>
<evidence type="ECO:0000259" key="16">
    <source>
        <dbReference type="PROSITE" id="PS50885"/>
    </source>
</evidence>
<dbReference type="EC" id="2.7.13.3" evidence="3"/>
<dbReference type="InterPro" id="IPR003594">
    <property type="entry name" value="HATPase_dom"/>
</dbReference>
<evidence type="ECO:0000256" key="12">
    <source>
        <dbReference type="SAM" id="Coils"/>
    </source>
</evidence>
<dbReference type="RefSeq" id="WP_286661302.1">
    <property type="nucleotide sequence ID" value="NZ_JASZYV010000003.1"/>
</dbReference>
<dbReference type="SMART" id="SM00387">
    <property type="entry name" value="HATPase_c"/>
    <property type="match status" value="1"/>
</dbReference>
<evidence type="ECO:0000256" key="4">
    <source>
        <dbReference type="ARBA" id="ARBA00022475"/>
    </source>
</evidence>
<dbReference type="GO" id="GO:0005524">
    <property type="term" value="F:ATP binding"/>
    <property type="evidence" value="ECO:0007669"/>
    <property type="project" value="UniProtKB-KW"/>
</dbReference>
<dbReference type="SUPFAM" id="SSF55781">
    <property type="entry name" value="GAF domain-like"/>
    <property type="match status" value="1"/>
</dbReference>
<feature type="coiled-coil region" evidence="12">
    <location>
        <begin position="369"/>
        <end position="396"/>
    </location>
</feature>
<dbReference type="InterPro" id="IPR003018">
    <property type="entry name" value="GAF"/>
</dbReference>
<dbReference type="CDD" id="cd18774">
    <property type="entry name" value="PDC2_HK_sensor"/>
    <property type="match status" value="1"/>
</dbReference>
<dbReference type="InterPro" id="IPR029016">
    <property type="entry name" value="GAF-like_dom_sf"/>
</dbReference>
<keyword evidence="9 14" id="KW-1133">Transmembrane helix</keyword>
<dbReference type="Pfam" id="PF00512">
    <property type="entry name" value="HisKA"/>
    <property type="match status" value="1"/>
</dbReference>
<feature type="region of interest" description="Disordered" evidence="13">
    <location>
        <begin position="1"/>
        <end position="23"/>
    </location>
</feature>
<dbReference type="Gene3D" id="1.10.287.130">
    <property type="match status" value="1"/>
</dbReference>